<reference evidence="2" key="1">
    <citation type="journal article" date="2019" name="Int. J. Syst. Evol. Microbiol.">
        <title>The Global Catalogue of Microorganisms (GCM) 10K type strain sequencing project: providing services to taxonomists for standard genome sequencing and annotation.</title>
        <authorList>
            <consortium name="The Broad Institute Genomics Platform"/>
            <consortium name="The Broad Institute Genome Sequencing Center for Infectious Disease"/>
            <person name="Wu L."/>
            <person name="Ma J."/>
        </authorList>
    </citation>
    <scope>NUCLEOTIDE SEQUENCE [LARGE SCALE GENOMIC DNA]</scope>
    <source>
        <strain evidence="2">CCUG 61485</strain>
    </source>
</reference>
<protein>
    <submittedName>
        <fullName evidence="1">DUF2853 family protein</fullName>
    </submittedName>
</protein>
<dbReference type="Gene3D" id="1.10.238.120">
    <property type="entry name" value="Jann4075-like"/>
    <property type="match status" value="1"/>
</dbReference>
<accession>A0ABW3Y419</accession>
<gene>
    <name evidence="1" type="ORF">ACFQ39_08520</name>
</gene>
<dbReference type="InterPro" id="IPR023154">
    <property type="entry name" value="Jann4075-like_sf"/>
</dbReference>
<evidence type="ECO:0000313" key="1">
    <source>
        <dbReference type="EMBL" id="MFD1315655.1"/>
    </source>
</evidence>
<dbReference type="SUPFAM" id="SSF158587">
    <property type="entry name" value="Jann4075-like"/>
    <property type="match status" value="1"/>
</dbReference>
<dbReference type="RefSeq" id="WP_377178032.1">
    <property type="nucleotide sequence ID" value="NZ_JBHTMY010000003.1"/>
</dbReference>
<organism evidence="1 2">
    <name type="scientific">Namhaeicola litoreus</name>
    <dbReference type="NCBI Taxonomy" id="1052145"/>
    <lineage>
        <taxon>Bacteria</taxon>
        <taxon>Pseudomonadati</taxon>
        <taxon>Bacteroidota</taxon>
        <taxon>Flavobacteriia</taxon>
        <taxon>Flavobacteriales</taxon>
        <taxon>Flavobacteriaceae</taxon>
        <taxon>Namhaeicola</taxon>
    </lineage>
</organism>
<dbReference type="EMBL" id="JBHTMY010000003">
    <property type="protein sequence ID" value="MFD1315655.1"/>
    <property type="molecule type" value="Genomic_DNA"/>
</dbReference>
<dbReference type="Proteomes" id="UP001597201">
    <property type="component" value="Unassembled WGS sequence"/>
</dbReference>
<name>A0ABW3Y419_9FLAO</name>
<keyword evidence="2" id="KW-1185">Reference proteome</keyword>
<sequence length="110" mass="11907">MSKEEYIALSTKQLKEKCNIDADAALMEGIVKHLGIAAMGGDASLVSCEQESELKTIKESFLFKKLGLKDGASLDAAIKKACDALGSSNPLKRRAAFYYLLCKEFGINSL</sequence>
<proteinExistence type="predicted"/>
<dbReference type="InterPro" id="IPR021274">
    <property type="entry name" value="DUF2853"/>
</dbReference>
<evidence type="ECO:0000313" key="2">
    <source>
        <dbReference type="Proteomes" id="UP001597201"/>
    </source>
</evidence>
<dbReference type="Pfam" id="PF11015">
    <property type="entry name" value="DUF2853"/>
    <property type="match status" value="1"/>
</dbReference>
<comment type="caution">
    <text evidence="1">The sequence shown here is derived from an EMBL/GenBank/DDBJ whole genome shotgun (WGS) entry which is preliminary data.</text>
</comment>